<comment type="similarity">
    <text evidence="2 5">Belongs to the pseudouridine synthase TruB family. Type 1 subfamily.</text>
</comment>
<evidence type="ECO:0000313" key="7">
    <source>
        <dbReference type="EMBL" id="SEI97748.1"/>
    </source>
</evidence>
<dbReference type="Pfam" id="PF01509">
    <property type="entry name" value="TruB_N"/>
    <property type="match status" value="1"/>
</dbReference>
<dbReference type="GO" id="GO:0031119">
    <property type="term" value="P:tRNA pseudouridine synthesis"/>
    <property type="evidence" value="ECO:0007669"/>
    <property type="project" value="UniProtKB-UniRule"/>
</dbReference>
<dbReference type="GO" id="GO:0003723">
    <property type="term" value="F:RNA binding"/>
    <property type="evidence" value="ECO:0007669"/>
    <property type="project" value="InterPro"/>
</dbReference>
<dbReference type="HAMAP" id="MF_01080">
    <property type="entry name" value="TruB_bact"/>
    <property type="match status" value="1"/>
</dbReference>
<proteinExistence type="inferred from homology"/>
<sequence>MSNDTTIPDEGEVLLIDKPLKWTSFDVVNKIKRACKYNKIGHAGTLDPLATGLLILCTGKKTKIIDTYQAQEKEYTGTFVLGKTTPSVDLETEFDAEYPVSHISADLLESVRKTFLGTIEQTPPIYSAVKVDGERLYKKARRGEVAEIKKRTVEISLFEIDATNFPSIDFRIICSKGTYIRSIVRDFGTAAESGAYLSVLCRTRIGAFELKDAHNLTEFIYQKRVELKLPVDE</sequence>
<dbReference type="CDD" id="cd02573">
    <property type="entry name" value="PseudoU_synth_EcTruB"/>
    <property type="match status" value="1"/>
</dbReference>
<feature type="domain" description="Pseudouridine synthase II N-terminal" evidence="6">
    <location>
        <begin position="32"/>
        <end position="180"/>
    </location>
</feature>
<dbReference type="Gene3D" id="3.30.2350.10">
    <property type="entry name" value="Pseudouridine synthase"/>
    <property type="match status" value="1"/>
</dbReference>
<dbReference type="PANTHER" id="PTHR13767:SF2">
    <property type="entry name" value="PSEUDOURIDYLATE SYNTHASE TRUB1"/>
    <property type="match status" value="1"/>
</dbReference>
<organism evidence="7 8">
    <name type="scientific">Dyadobacter koreensis</name>
    <dbReference type="NCBI Taxonomy" id="408657"/>
    <lineage>
        <taxon>Bacteria</taxon>
        <taxon>Pseudomonadati</taxon>
        <taxon>Bacteroidota</taxon>
        <taxon>Cytophagia</taxon>
        <taxon>Cytophagales</taxon>
        <taxon>Spirosomataceae</taxon>
        <taxon>Dyadobacter</taxon>
    </lineage>
</organism>
<dbReference type="RefSeq" id="WP_229209608.1">
    <property type="nucleotide sequence ID" value="NZ_FNXY01000004.1"/>
</dbReference>
<dbReference type="InterPro" id="IPR020103">
    <property type="entry name" value="PsdUridine_synth_cat_dom_sf"/>
</dbReference>
<evidence type="ECO:0000313" key="8">
    <source>
        <dbReference type="Proteomes" id="UP000199532"/>
    </source>
</evidence>
<evidence type="ECO:0000256" key="5">
    <source>
        <dbReference type="HAMAP-Rule" id="MF_01080"/>
    </source>
</evidence>
<name>A0A1H6UZQ8_9BACT</name>
<gene>
    <name evidence="5" type="primary">truB</name>
    <name evidence="7" type="ORF">SAMN04487995_2844</name>
</gene>
<comment type="function">
    <text evidence="5">Responsible for synthesis of pseudouridine from uracil-55 in the psi GC loop of transfer RNAs.</text>
</comment>
<protein>
    <recommendedName>
        <fullName evidence="5">tRNA pseudouridine synthase B</fullName>
        <ecNumber evidence="5">5.4.99.25</ecNumber>
    </recommendedName>
    <alternativeName>
        <fullName evidence="5">tRNA pseudouridine(55) synthase</fullName>
        <shortName evidence="5">Psi55 synthase</shortName>
    </alternativeName>
    <alternativeName>
        <fullName evidence="5">tRNA pseudouridylate synthase</fullName>
    </alternativeName>
    <alternativeName>
        <fullName evidence="5">tRNA-uridine isomerase</fullName>
    </alternativeName>
</protein>
<dbReference type="SUPFAM" id="SSF55120">
    <property type="entry name" value="Pseudouridine synthase"/>
    <property type="match status" value="1"/>
</dbReference>
<evidence type="ECO:0000256" key="1">
    <source>
        <dbReference type="ARBA" id="ARBA00000385"/>
    </source>
</evidence>
<dbReference type="EC" id="5.4.99.25" evidence="5"/>
<keyword evidence="8" id="KW-1185">Reference proteome</keyword>
<evidence type="ECO:0000256" key="3">
    <source>
        <dbReference type="ARBA" id="ARBA00022694"/>
    </source>
</evidence>
<evidence type="ECO:0000259" key="6">
    <source>
        <dbReference type="Pfam" id="PF01509"/>
    </source>
</evidence>
<dbReference type="GO" id="GO:0160148">
    <property type="term" value="F:tRNA pseudouridine(55) synthase activity"/>
    <property type="evidence" value="ECO:0007669"/>
    <property type="project" value="UniProtKB-EC"/>
</dbReference>
<dbReference type="Proteomes" id="UP000199532">
    <property type="component" value="Unassembled WGS sequence"/>
</dbReference>
<feature type="active site" description="Nucleophile" evidence="5">
    <location>
        <position position="47"/>
    </location>
</feature>
<evidence type="ECO:0000256" key="2">
    <source>
        <dbReference type="ARBA" id="ARBA00005642"/>
    </source>
</evidence>
<comment type="catalytic activity">
    <reaction evidence="1 5">
        <text>uridine(55) in tRNA = pseudouridine(55) in tRNA</text>
        <dbReference type="Rhea" id="RHEA:42532"/>
        <dbReference type="Rhea" id="RHEA-COMP:10101"/>
        <dbReference type="Rhea" id="RHEA-COMP:10102"/>
        <dbReference type="ChEBI" id="CHEBI:65314"/>
        <dbReference type="ChEBI" id="CHEBI:65315"/>
        <dbReference type="EC" id="5.4.99.25"/>
    </reaction>
</comment>
<evidence type="ECO:0000256" key="4">
    <source>
        <dbReference type="ARBA" id="ARBA00023235"/>
    </source>
</evidence>
<keyword evidence="4 5" id="KW-0413">Isomerase</keyword>
<dbReference type="InterPro" id="IPR002501">
    <property type="entry name" value="PsdUridine_synth_N"/>
</dbReference>
<dbReference type="EMBL" id="FNXY01000004">
    <property type="protein sequence ID" value="SEI97748.1"/>
    <property type="molecule type" value="Genomic_DNA"/>
</dbReference>
<dbReference type="AlphaFoldDB" id="A0A1H6UZQ8"/>
<dbReference type="PANTHER" id="PTHR13767">
    <property type="entry name" value="TRNA-PSEUDOURIDINE SYNTHASE"/>
    <property type="match status" value="1"/>
</dbReference>
<dbReference type="InterPro" id="IPR014780">
    <property type="entry name" value="tRNA_psdUridine_synth_TruB"/>
</dbReference>
<dbReference type="STRING" id="408657.SAMN04487995_2844"/>
<accession>A0A1H6UZQ8</accession>
<keyword evidence="3 5" id="KW-0819">tRNA processing</keyword>
<dbReference type="GO" id="GO:1990481">
    <property type="term" value="P:mRNA pseudouridine synthesis"/>
    <property type="evidence" value="ECO:0007669"/>
    <property type="project" value="TreeGrafter"/>
</dbReference>
<reference evidence="7 8" key="1">
    <citation type="submission" date="2016-10" db="EMBL/GenBank/DDBJ databases">
        <authorList>
            <person name="de Groot N.N."/>
        </authorList>
    </citation>
    <scope>NUCLEOTIDE SEQUENCE [LARGE SCALE GENOMIC DNA]</scope>
    <source>
        <strain evidence="7 8">DSM 19938</strain>
    </source>
</reference>
<dbReference type="NCBIfam" id="TIGR00431">
    <property type="entry name" value="TruB"/>
    <property type="match status" value="1"/>
</dbReference>